<dbReference type="PANTHER" id="PTHR42695">
    <property type="entry name" value="GLUTAMINE AMIDOTRANSFERASE YLR126C-RELATED"/>
    <property type="match status" value="1"/>
</dbReference>
<accession>A0A1I2LKJ2</accession>
<dbReference type="RefSeq" id="WP_092887491.1">
    <property type="nucleotide sequence ID" value="NZ_FOOQ01000001.1"/>
</dbReference>
<keyword evidence="3" id="KW-1185">Reference proteome</keyword>
<dbReference type="InterPro" id="IPR017926">
    <property type="entry name" value="GATASE"/>
</dbReference>
<feature type="domain" description="Glutamine amidotransferase" evidence="1">
    <location>
        <begin position="47"/>
        <end position="181"/>
    </location>
</feature>
<organism evidence="2 3">
    <name type="scientific">Halopelagius inordinatus</name>
    <dbReference type="NCBI Taxonomy" id="553467"/>
    <lineage>
        <taxon>Archaea</taxon>
        <taxon>Methanobacteriati</taxon>
        <taxon>Methanobacteriota</taxon>
        <taxon>Stenosarchaea group</taxon>
        <taxon>Halobacteria</taxon>
        <taxon>Halobacteriales</taxon>
        <taxon>Haloferacaceae</taxon>
    </lineage>
</organism>
<dbReference type="Gene3D" id="3.40.50.880">
    <property type="match status" value="1"/>
</dbReference>
<dbReference type="InterPro" id="IPR029062">
    <property type="entry name" value="Class_I_gatase-like"/>
</dbReference>
<evidence type="ECO:0000259" key="1">
    <source>
        <dbReference type="Pfam" id="PF00117"/>
    </source>
</evidence>
<dbReference type="PRINTS" id="PR00096">
    <property type="entry name" value="GATASE"/>
</dbReference>
<dbReference type="InterPro" id="IPR044992">
    <property type="entry name" value="ChyE-like"/>
</dbReference>
<dbReference type="PANTHER" id="PTHR42695:SF5">
    <property type="entry name" value="GLUTAMINE AMIDOTRANSFERASE YLR126C-RELATED"/>
    <property type="match status" value="1"/>
</dbReference>
<dbReference type="GO" id="GO:0005829">
    <property type="term" value="C:cytosol"/>
    <property type="evidence" value="ECO:0007669"/>
    <property type="project" value="TreeGrafter"/>
</dbReference>
<dbReference type="OrthoDB" id="7388at2157"/>
<dbReference type="CDD" id="cd01741">
    <property type="entry name" value="GATase1_1"/>
    <property type="match status" value="1"/>
</dbReference>
<dbReference type="SUPFAM" id="SSF52317">
    <property type="entry name" value="Class I glutamine amidotransferase-like"/>
    <property type="match status" value="1"/>
</dbReference>
<dbReference type="PRINTS" id="PR00097">
    <property type="entry name" value="ANTSNTHASEII"/>
</dbReference>
<dbReference type="Proteomes" id="UP000198876">
    <property type="component" value="Unassembled WGS sequence"/>
</dbReference>
<evidence type="ECO:0000313" key="3">
    <source>
        <dbReference type="Proteomes" id="UP000198876"/>
    </source>
</evidence>
<reference evidence="3" key="1">
    <citation type="submission" date="2016-10" db="EMBL/GenBank/DDBJ databases">
        <authorList>
            <person name="Varghese N."/>
            <person name="Submissions S."/>
        </authorList>
    </citation>
    <scope>NUCLEOTIDE SEQUENCE [LARGE SCALE GENOMIC DNA]</scope>
    <source>
        <strain evidence="3">CGMCC 1.7739</strain>
    </source>
</reference>
<dbReference type="PROSITE" id="PS51273">
    <property type="entry name" value="GATASE_TYPE_1"/>
    <property type="match status" value="1"/>
</dbReference>
<proteinExistence type="predicted"/>
<gene>
    <name evidence="2" type="ORF">SAMN04488063_0333</name>
</gene>
<protein>
    <submittedName>
        <fullName evidence="2">GMP synthase (Glutamine-hydrolysing)</fullName>
    </submittedName>
</protein>
<sequence>MGQGGSRLRFAVLDASHRDPNTRRNFRRELDADLAEFDAAGGELPTHYSFDGVVVTGSRSSVYWDEPWIESLVSYVSDAHAAGLPILGVCYGHQVLATALGGRVEGMGEYELGYREVRHSGDDLFEGVDESFTVFTTHSDTVVELPPGAELVAENDYGVHAFRNGHAWGVQFHPEYDRTTAESVTRGKDLPEERIESVVAGIDAENYEAACEAKRLFDNFVSYAARVRDEADGADESEATV</sequence>
<dbReference type="STRING" id="553467.SAMN04488063_0333"/>
<dbReference type="Pfam" id="PF00117">
    <property type="entry name" value="GATase"/>
    <property type="match status" value="1"/>
</dbReference>
<name>A0A1I2LKJ2_9EURY</name>
<evidence type="ECO:0000313" key="2">
    <source>
        <dbReference type="EMBL" id="SFF80002.1"/>
    </source>
</evidence>
<dbReference type="EMBL" id="FOOQ01000001">
    <property type="protein sequence ID" value="SFF80002.1"/>
    <property type="molecule type" value="Genomic_DNA"/>
</dbReference>
<dbReference type="AlphaFoldDB" id="A0A1I2LKJ2"/>